<dbReference type="OrthoDB" id="9809878at2"/>
<dbReference type="HOGENOM" id="CLU_078758_0_2_4"/>
<dbReference type="AlphaFoldDB" id="C3X998"/>
<dbReference type="PANTHER" id="PTHR10302">
    <property type="entry name" value="SINGLE-STRANDED DNA-BINDING PROTEIN"/>
    <property type="match status" value="1"/>
</dbReference>
<dbReference type="GeneID" id="77135284"/>
<dbReference type="CDD" id="cd04496">
    <property type="entry name" value="SSB_OBF"/>
    <property type="match status" value="1"/>
</dbReference>
<evidence type="ECO:0000313" key="5">
    <source>
        <dbReference type="EMBL" id="EEO29774.1"/>
    </source>
</evidence>
<dbReference type="eggNOG" id="COG0629">
    <property type="taxonomic scope" value="Bacteria"/>
</dbReference>
<sequence length="139" mass="15769">MASVNKIILLGTVTTAPDFRVLSGGSMMVSLQMETTVGEETESHDVTFYGRLAEIVMQYVAEGSVIFVEGKIRSRQYRDKNGVERLVTDIVSQKMQMFGRKKDIVSDTDDLFSKDNPYKKAREGRGDPPDLSRFEYDDW</sequence>
<accession>C3X998</accession>
<dbReference type="SUPFAM" id="SSF50249">
    <property type="entry name" value="Nucleic acid-binding proteins"/>
    <property type="match status" value="1"/>
</dbReference>
<evidence type="ECO:0000256" key="4">
    <source>
        <dbReference type="SAM" id="MobiDB-lite"/>
    </source>
</evidence>
<feature type="region of interest" description="Disordered" evidence="4">
    <location>
        <begin position="115"/>
        <end position="139"/>
    </location>
</feature>
<dbReference type="InterPro" id="IPR000424">
    <property type="entry name" value="Primosome_PriB/ssb"/>
</dbReference>
<proteinExistence type="predicted"/>
<keyword evidence="6" id="KW-1185">Reference proteome</keyword>
<dbReference type="Gene3D" id="2.40.50.140">
    <property type="entry name" value="Nucleic acid-binding proteins"/>
    <property type="match status" value="1"/>
</dbReference>
<evidence type="ECO:0000313" key="6">
    <source>
        <dbReference type="Proteomes" id="UP000005089"/>
    </source>
</evidence>
<dbReference type="RefSeq" id="WP_005880513.1">
    <property type="nucleotide sequence ID" value="NZ_CP019430.1"/>
</dbReference>
<dbReference type="GO" id="GO:0003697">
    <property type="term" value="F:single-stranded DNA binding"/>
    <property type="evidence" value="ECO:0007669"/>
    <property type="project" value="InterPro"/>
</dbReference>
<dbReference type="NCBIfam" id="TIGR00621">
    <property type="entry name" value="ssb"/>
    <property type="match status" value="1"/>
</dbReference>
<dbReference type="Proteomes" id="UP000005089">
    <property type="component" value="Unassembled WGS sequence"/>
</dbReference>
<dbReference type="EMBL" id="GG658170">
    <property type="protein sequence ID" value="EEO29774.1"/>
    <property type="molecule type" value="Genomic_DNA"/>
</dbReference>
<evidence type="ECO:0000256" key="1">
    <source>
        <dbReference type="ARBA" id="ARBA00023125"/>
    </source>
</evidence>
<dbReference type="GO" id="GO:0006260">
    <property type="term" value="P:DNA replication"/>
    <property type="evidence" value="ECO:0007669"/>
    <property type="project" value="InterPro"/>
</dbReference>
<evidence type="ECO:0000256" key="2">
    <source>
        <dbReference type="PROSITE-ProRule" id="PRU00252"/>
    </source>
</evidence>
<dbReference type="GO" id="GO:0009295">
    <property type="term" value="C:nucleoid"/>
    <property type="evidence" value="ECO:0007669"/>
    <property type="project" value="TreeGrafter"/>
</dbReference>
<dbReference type="InterPro" id="IPR011344">
    <property type="entry name" value="ssDNA-bd"/>
</dbReference>
<dbReference type="PANTHER" id="PTHR10302:SF27">
    <property type="entry name" value="SINGLE-STRANDED DNA-BINDING PROTEIN"/>
    <property type="match status" value="1"/>
</dbReference>
<dbReference type="InterPro" id="IPR012340">
    <property type="entry name" value="NA-bd_OB-fold"/>
</dbReference>
<name>C3X998_OXAFO</name>
<gene>
    <name evidence="5" type="ORF">OFBG_00802</name>
</gene>
<protein>
    <recommendedName>
        <fullName evidence="3">Single-stranded DNA-binding protein</fullName>
    </recommendedName>
</protein>
<dbReference type="Pfam" id="PF00436">
    <property type="entry name" value="SSB"/>
    <property type="match status" value="1"/>
</dbReference>
<reference evidence="5 6" key="1">
    <citation type="submission" date="2009-02" db="EMBL/GenBank/DDBJ databases">
        <title>The Genome Sequence of Oxalobacter formigenes OXCC13.</title>
        <authorList>
            <consortium name="The Broad Institute Genome Sequencing Platform"/>
            <person name="Ward D."/>
            <person name="Young S.K."/>
            <person name="Kodira C.D."/>
            <person name="Zeng Q."/>
            <person name="Koehrsen M."/>
            <person name="Alvarado L."/>
            <person name="Berlin A."/>
            <person name="Borenstein D."/>
            <person name="Chen Z."/>
            <person name="Engels R."/>
            <person name="Freedman E."/>
            <person name="Gellesch M."/>
            <person name="Goldberg J."/>
            <person name="Griggs A."/>
            <person name="Gujja S."/>
            <person name="Heiman D."/>
            <person name="Hepburn T."/>
            <person name="Howarth C."/>
            <person name="Jen D."/>
            <person name="Larson L."/>
            <person name="Lewis B."/>
            <person name="Mehta T."/>
            <person name="Park D."/>
            <person name="Pearson M."/>
            <person name="Roberts A."/>
            <person name="Saif S."/>
            <person name="Shea T."/>
            <person name="Shenoy N."/>
            <person name="Sisk P."/>
            <person name="Stolte C."/>
            <person name="Sykes S."/>
            <person name="Walk T."/>
            <person name="White J."/>
            <person name="Yandava C."/>
            <person name="Allison M.J."/>
            <person name="Lander E."/>
            <person name="Nusbaum C."/>
            <person name="Galagan J."/>
            <person name="Birren B."/>
        </authorList>
    </citation>
    <scope>NUCLEOTIDE SEQUENCE [LARGE SCALE GENOMIC DNA]</scope>
    <source>
        <strain evidence="5 6">OXCC13</strain>
    </source>
</reference>
<dbReference type="STRING" id="847.BRW83_1412"/>
<keyword evidence="1 2" id="KW-0238">DNA-binding</keyword>
<evidence type="ECO:0000256" key="3">
    <source>
        <dbReference type="RuleBase" id="RU000524"/>
    </source>
</evidence>
<dbReference type="PROSITE" id="PS50935">
    <property type="entry name" value="SSB"/>
    <property type="match status" value="1"/>
</dbReference>
<organism evidence="5 6">
    <name type="scientific">Oxalobacter formigenes OXCC13</name>
    <dbReference type="NCBI Taxonomy" id="556269"/>
    <lineage>
        <taxon>Bacteria</taxon>
        <taxon>Pseudomonadati</taxon>
        <taxon>Pseudomonadota</taxon>
        <taxon>Betaproteobacteria</taxon>
        <taxon>Burkholderiales</taxon>
        <taxon>Oxalobacteraceae</taxon>
        <taxon>Oxalobacter</taxon>
    </lineage>
</organism>